<proteinExistence type="predicted"/>
<dbReference type="Proteomes" id="UP000663879">
    <property type="component" value="Unassembled WGS sequence"/>
</dbReference>
<dbReference type="Gene3D" id="3.60.130.10">
    <property type="entry name" value="Clavaminate synthase-like"/>
    <property type="match status" value="1"/>
</dbReference>
<dbReference type="AlphaFoldDB" id="A0A813X953"/>
<evidence type="ECO:0000313" key="3">
    <source>
        <dbReference type="Proteomes" id="UP000663879"/>
    </source>
</evidence>
<reference evidence="2" key="1">
    <citation type="submission" date="2021-02" db="EMBL/GenBank/DDBJ databases">
        <authorList>
            <person name="Nowell W R."/>
        </authorList>
    </citation>
    <scope>NUCLEOTIDE SEQUENCE</scope>
    <source>
        <strain evidence="2">Ploen Becks lab</strain>
    </source>
</reference>
<dbReference type="OrthoDB" id="9973316at2759"/>
<comment type="caution">
    <text evidence="2">The sequence shown here is derived from an EMBL/GenBank/DDBJ whole genome shotgun (WGS) entry which is preliminary data.</text>
</comment>
<dbReference type="SUPFAM" id="SSF51197">
    <property type="entry name" value="Clavaminate synthase-like"/>
    <property type="match status" value="1"/>
</dbReference>
<dbReference type="InterPro" id="IPR042098">
    <property type="entry name" value="TauD-like_sf"/>
</dbReference>
<dbReference type="GO" id="GO:0016491">
    <property type="term" value="F:oxidoreductase activity"/>
    <property type="evidence" value="ECO:0007669"/>
    <property type="project" value="UniProtKB-KW"/>
</dbReference>
<keyword evidence="3" id="KW-1185">Reference proteome</keyword>
<evidence type="ECO:0000256" key="1">
    <source>
        <dbReference type="ARBA" id="ARBA00023002"/>
    </source>
</evidence>
<keyword evidence="1" id="KW-0560">Oxidoreductase</keyword>
<accession>A0A813X953</accession>
<gene>
    <name evidence="2" type="ORF">OXX778_LOCUS9467</name>
</gene>
<name>A0A813X953_9BILA</name>
<feature type="non-terminal residue" evidence="2">
    <location>
        <position position="1"/>
    </location>
</feature>
<evidence type="ECO:0008006" key="4">
    <source>
        <dbReference type="Google" id="ProtNLM"/>
    </source>
</evidence>
<organism evidence="2 3">
    <name type="scientific">Brachionus calyciflorus</name>
    <dbReference type="NCBI Taxonomy" id="104777"/>
    <lineage>
        <taxon>Eukaryota</taxon>
        <taxon>Metazoa</taxon>
        <taxon>Spiralia</taxon>
        <taxon>Gnathifera</taxon>
        <taxon>Rotifera</taxon>
        <taxon>Eurotatoria</taxon>
        <taxon>Monogononta</taxon>
        <taxon>Pseudotrocha</taxon>
        <taxon>Ploima</taxon>
        <taxon>Brachionidae</taxon>
        <taxon>Brachionus</taxon>
    </lineage>
</organism>
<sequence>GGQNLLISFEDILSKLSLDEIKLLKETKVKIKVPEEFRKSKLNSSFIESSLFSSNTNPNLVRYRHDIIQQRENLNKNYLKALEKFEDLINLEKSCLIKYFNMRDDQILLVDNSRWLHGRTKILDLNRHFVRVRFNDNDDLINRNW</sequence>
<dbReference type="EMBL" id="CAJNOC010001399">
    <property type="protein sequence ID" value="CAF0861540.1"/>
    <property type="molecule type" value="Genomic_DNA"/>
</dbReference>
<evidence type="ECO:0000313" key="2">
    <source>
        <dbReference type="EMBL" id="CAF0861540.1"/>
    </source>
</evidence>
<protein>
    <recommendedName>
        <fullName evidence="4">TauD/TfdA-like domain-containing protein</fullName>
    </recommendedName>
</protein>